<sequence length="182" mass="21204">MASGGRVHIDCPSELETNISTQALTQVWEQTQENEILVDKMEMKKANGEWIEDSIEKAISQPRPSHRMKKANGEWIEDSIEKAISQPRPSHRFGSKLRRTKFSLIKWSKLKARINNHRKQELLEKIKDEEGKWGEWIEDSIEMATYLQDHFQGIYSKDMTIDFHMLEEIIPSVIGDEVNIDP</sequence>
<reference evidence="1 2" key="1">
    <citation type="journal article" date="2024" name="G3 (Bethesda)">
        <title>Genome assembly of Hibiscus sabdariffa L. provides insights into metabolisms of medicinal natural products.</title>
        <authorList>
            <person name="Kim T."/>
        </authorList>
    </citation>
    <scope>NUCLEOTIDE SEQUENCE [LARGE SCALE GENOMIC DNA]</scope>
    <source>
        <strain evidence="1">TK-2024</strain>
        <tissue evidence="1">Old leaves</tissue>
    </source>
</reference>
<dbReference type="Proteomes" id="UP001472677">
    <property type="component" value="Unassembled WGS sequence"/>
</dbReference>
<name>A0ABR2F0V0_9ROSI</name>
<organism evidence="1 2">
    <name type="scientific">Hibiscus sabdariffa</name>
    <name type="common">roselle</name>
    <dbReference type="NCBI Taxonomy" id="183260"/>
    <lineage>
        <taxon>Eukaryota</taxon>
        <taxon>Viridiplantae</taxon>
        <taxon>Streptophyta</taxon>
        <taxon>Embryophyta</taxon>
        <taxon>Tracheophyta</taxon>
        <taxon>Spermatophyta</taxon>
        <taxon>Magnoliopsida</taxon>
        <taxon>eudicotyledons</taxon>
        <taxon>Gunneridae</taxon>
        <taxon>Pentapetalae</taxon>
        <taxon>rosids</taxon>
        <taxon>malvids</taxon>
        <taxon>Malvales</taxon>
        <taxon>Malvaceae</taxon>
        <taxon>Malvoideae</taxon>
        <taxon>Hibiscus</taxon>
    </lineage>
</organism>
<protein>
    <submittedName>
        <fullName evidence="1">Uncharacterized protein</fullName>
    </submittedName>
</protein>
<evidence type="ECO:0000313" key="2">
    <source>
        <dbReference type="Proteomes" id="UP001472677"/>
    </source>
</evidence>
<keyword evidence="2" id="KW-1185">Reference proteome</keyword>
<dbReference type="EMBL" id="JBBPBM010000009">
    <property type="protein sequence ID" value="KAK8568558.1"/>
    <property type="molecule type" value="Genomic_DNA"/>
</dbReference>
<proteinExistence type="predicted"/>
<evidence type="ECO:0000313" key="1">
    <source>
        <dbReference type="EMBL" id="KAK8568558.1"/>
    </source>
</evidence>
<gene>
    <name evidence="1" type="ORF">V6N12_007106</name>
</gene>
<comment type="caution">
    <text evidence="1">The sequence shown here is derived from an EMBL/GenBank/DDBJ whole genome shotgun (WGS) entry which is preliminary data.</text>
</comment>
<accession>A0ABR2F0V0</accession>